<evidence type="ECO:0008006" key="3">
    <source>
        <dbReference type="Google" id="ProtNLM"/>
    </source>
</evidence>
<sequence length="133" mass="13548">MSITLTDQDKRTLRTAAYGAVSLLAAASGKPHKVATGGSVALYSATGPVGHALAEKTRDIDLNGKSVAALADHVLPALTEAMSLLKRQDPAAAGDFRDTVLIAVEAAARAQEGEPGPVMAEMARKITAALDAG</sequence>
<organism evidence="1 2">
    <name type="scientific">Nonomuraea harbinensis</name>
    <dbReference type="NCBI Taxonomy" id="1286938"/>
    <lineage>
        <taxon>Bacteria</taxon>
        <taxon>Bacillati</taxon>
        <taxon>Actinomycetota</taxon>
        <taxon>Actinomycetes</taxon>
        <taxon>Streptosporangiales</taxon>
        <taxon>Streptosporangiaceae</taxon>
        <taxon>Nonomuraea</taxon>
    </lineage>
</organism>
<dbReference type="RefSeq" id="WP_148035523.1">
    <property type="nucleotide sequence ID" value="NZ_JAHKRN010000001.1"/>
</dbReference>
<reference evidence="2" key="1">
    <citation type="journal article" date="2019" name="Int. J. Syst. Evol. Microbiol.">
        <title>The Global Catalogue of Microorganisms (GCM) 10K type strain sequencing project: providing services to taxonomists for standard genome sequencing and annotation.</title>
        <authorList>
            <consortium name="The Broad Institute Genomics Platform"/>
            <consortium name="The Broad Institute Genome Sequencing Center for Infectious Disease"/>
            <person name="Wu L."/>
            <person name="Ma J."/>
        </authorList>
    </citation>
    <scope>NUCLEOTIDE SEQUENCE [LARGE SCALE GENOMIC DNA]</scope>
    <source>
        <strain evidence="2">CGMCC 4.7106</strain>
    </source>
</reference>
<dbReference type="EMBL" id="JBHSNW010000001">
    <property type="protein sequence ID" value="MFC5813901.1"/>
    <property type="molecule type" value="Genomic_DNA"/>
</dbReference>
<dbReference type="Proteomes" id="UP001596096">
    <property type="component" value="Unassembled WGS sequence"/>
</dbReference>
<keyword evidence="2" id="KW-1185">Reference proteome</keyword>
<protein>
    <recommendedName>
        <fullName evidence="3">D-alanyl-D-alanine carboxypeptidase</fullName>
    </recommendedName>
</protein>
<accession>A0ABW1BL62</accession>
<evidence type="ECO:0000313" key="1">
    <source>
        <dbReference type="EMBL" id="MFC5813901.1"/>
    </source>
</evidence>
<evidence type="ECO:0000313" key="2">
    <source>
        <dbReference type="Proteomes" id="UP001596096"/>
    </source>
</evidence>
<gene>
    <name evidence="1" type="ORF">ACFPUY_02330</name>
</gene>
<name>A0ABW1BL62_9ACTN</name>
<comment type="caution">
    <text evidence="1">The sequence shown here is derived from an EMBL/GenBank/DDBJ whole genome shotgun (WGS) entry which is preliminary data.</text>
</comment>
<proteinExistence type="predicted"/>